<evidence type="ECO:0000313" key="4">
    <source>
        <dbReference type="Proteomes" id="UP000194948"/>
    </source>
</evidence>
<dbReference type="InterPro" id="IPR029501">
    <property type="entry name" value="EndoU_bac"/>
</dbReference>
<dbReference type="Pfam" id="PF04740">
    <property type="entry name" value="LXG"/>
    <property type="match status" value="1"/>
</dbReference>
<dbReference type="Pfam" id="PF14436">
    <property type="entry name" value="EndoU_bacteria"/>
    <property type="match status" value="1"/>
</dbReference>
<dbReference type="AlphaFoldDB" id="A0AAQ3WB50"/>
<dbReference type="PROSITE" id="PS51756">
    <property type="entry name" value="LXG"/>
    <property type="match status" value="1"/>
</dbReference>
<evidence type="ECO:0000256" key="1">
    <source>
        <dbReference type="ARBA" id="ARBA00034117"/>
    </source>
</evidence>
<accession>A0AAQ3WB50</accession>
<gene>
    <name evidence="3" type="ORF">A5821_002731</name>
</gene>
<dbReference type="Proteomes" id="UP000194948">
    <property type="component" value="Chromosome"/>
</dbReference>
<sequence length="438" mass="49131">MTKIKKSELDKLLKTVESSNEEMYNQLYSLNHRISEFSSEPALSGDGWDSAKNKFQNGYSVVTPALYDVLGVIEQQLSQYINSFSAEVDTNKDKLDMNDLQDLYFEAQRLTAEHNKILTQLAEMPIIGKLFNEFNLTKVMDDIEVLQDFQQFVSAHSNDFDYIDELLNNIEMGISELGNDASFLGANVGFAMVDYGKSNWSQGINDFKKAHKKKIDAGVSRYKLRIQARTAGTVIGLQQMGMNMDIMNLKGPWENAARDFYMPDYQNKALLLNRSMKISDFNKNAPKDDRFLNSPILFDLSDLKNTSNFQNNNALAHIFQGNLNRRGNAGGYHSEFIPNTPGSIVPGTKTPPNTSGIYEGQVTVNGIPKSGNQGVSSFFPEHWDPQFVVSIINGAYQNRSPVPNSRNTFRGLSNGIWVDMYIDSNGKIISAFPSPINN</sequence>
<dbReference type="EMBL" id="CP147244">
    <property type="protein sequence ID" value="WYK01594.1"/>
    <property type="molecule type" value="Genomic_DNA"/>
</dbReference>
<name>A0AAQ3WB50_9ENTE</name>
<reference evidence="3 4" key="2">
    <citation type="submission" date="2024-03" db="EMBL/GenBank/DDBJ databases">
        <title>The Genome Sequence of Enterococcus sp. DIV0205d.</title>
        <authorList>
            <consortium name="The Broad Institute Genomics Platform"/>
            <consortium name="The Broad Institute Microbial Omics Core"/>
            <consortium name="The Broad Institute Genomic Center for Infectious Diseases"/>
            <person name="Earl A."/>
            <person name="Manson A."/>
            <person name="Gilmore M."/>
            <person name="Schwartman J."/>
            <person name="Shea T."/>
            <person name="Abouelleil A."/>
            <person name="Cao P."/>
            <person name="Chapman S."/>
            <person name="Cusick C."/>
            <person name="Young S."/>
            <person name="Neafsey D."/>
            <person name="Nusbaum C."/>
            <person name="Birren B."/>
        </authorList>
    </citation>
    <scope>NUCLEOTIDE SEQUENCE [LARGE SCALE GENOMIC DNA]</scope>
    <source>
        <strain evidence="3 4">7F3_DIV0205</strain>
    </source>
</reference>
<evidence type="ECO:0000259" key="2">
    <source>
        <dbReference type="PROSITE" id="PS51756"/>
    </source>
</evidence>
<feature type="domain" description="LXG" evidence="2">
    <location>
        <begin position="1"/>
        <end position="221"/>
    </location>
</feature>
<dbReference type="InterPro" id="IPR006829">
    <property type="entry name" value="LXG_dom"/>
</dbReference>
<reference evidence="4" key="1">
    <citation type="submission" date="2017-05" db="EMBL/GenBank/DDBJ databases">
        <title>The Genome Sequence of EEnterococcus faecalis 9F2_4866.</title>
        <authorList>
            <consortium name="The Broad Institute Genomics Platform"/>
            <consortium name="The Broad Institute Genomic Center for Infectious Diseases"/>
            <person name="Earl A."/>
            <person name="Manson A."/>
            <person name="Schwartman J."/>
            <person name="Gilmore M."/>
            <person name="Abouelleil A."/>
            <person name="Cao P."/>
            <person name="Chapman S."/>
            <person name="Cusick C."/>
            <person name="Shea T."/>
            <person name="Young S."/>
            <person name="Neafsey D."/>
            <person name="Nusbaum C."/>
            <person name="Birren B."/>
        </authorList>
    </citation>
    <scope>NUCLEOTIDE SEQUENCE [LARGE SCALE GENOMIC DNA]</scope>
    <source>
        <strain evidence="4">7F3_DIV0205</strain>
    </source>
</reference>
<protein>
    <recommendedName>
        <fullName evidence="2">LXG domain-containing protein</fullName>
    </recommendedName>
</protein>
<keyword evidence="4" id="KW-1185">Reference proteome</keyword>
<evidence type="ECO:0000313" key="3">
    <source>
        <dbReference type="EMBL" id="WYK01594.1"/>
    </source>
</evidence>
<dbReference type="GO" id="GO:0004519">
    <property type="term" value="F:endonuclease activity"/>
    <property type="evidence" value="ECO:0007669"/>
    <property type="project" value="InterPro"/>
</dbReference>
<proteinExistence type="inferred from homology"/>
<dbReference type="RefSeq" id="WP_086315286.1">
    <property type="nucleotide sequence ID" value="NZ_CP147244.1"/>
</dbReference>
<comment type="similarity">
    <text evidence="1">In the N-terminal section; belongs to the LXG family.</text>
</comment>
<organism evidence="3 4">
    <name type="scientific">Candidatus Enterococcus palustris</name>
    <dbReference type="NCBI Taxonomy" id="1834189"/>
    <lineage>
        <taxon>Bacteria</taxon>
        <taxon>Bacillati</taxon>
        <taxon>Bacillota</taxon>
        <taxon>Bacilli</taxon>
        <taxon>Lactobacillales</taxon>
        <taxon>Enterococcaceae</taxon>
        <taxon>Enterococcus</taxon>
    </lineage>
</organism>